<feature type="compositionally biased region" description="Pro residues" evidence="1">
    <location>
        <begin position="38"/>
        <end position="59"/>
    </location>
</feature>
<protein>
    <submittedName>
        <fullName evidence="3">Uncharacterized protein</fullName>
    </submittedName>
</protein>
<feature type="region of interest" description="Disordered" evidence="1">
    <location>
        <begin position="13"/>
        <end position="62"/>
    </location>
</feature>
<dbReference type="AlphaFoldDB" id="A0A934QZZ0"/>
<sequence length="236" mass="25561">MTDKEKLNKLFQAALQDSSEPGKPPTRVFPTSPAAAAPVPPQEPAPAPIPVAAAPPEPAPDLVRPMENAGLDEAASKELGLLLDEQMERKKRGRRRELLVTLGVCLALAGGGYGWFVQSPQRVQAFQEAMRDLRASGDVSSMVAKYRQALDRVAVRSQQIDQATAAMGVKGGAGDEKDPYMEEEMRAMMGGEKGKTVGQRNKMLQDNFGHMEAKEGKARADGAVKTNETNSFDWKK</sequence>
<name>A0A934QZZ0_9BACT</name>
<comment type="caution">
    <text evidence="3">The sequence shown here is derived from an EMBL/GenBank/DDBJ whole genome shotgun (WGS) entry which is preliminary data.</text>
</comment>
<evidence type="ECO:0000313" key="4">
    <source>
        <dbReference type="Proteomes" id="UP000600139"/>
    </source>
</evidence>
<accession>A0A934QZZ0</accession>
<organism evidence="3 4">
    <name type="scientific">Luteolibacter yonseiensis</name>
    <dbReference type="NCBI Taxonomy" id="1144680"/>
    <lineage>
        <taxon>Bacteria</taxon>
        <taxon>Pseudomonadati</taxon>
        <taxon>Verrucomicrobiota</taxon>
        <taxon>Verrucomicrobiia</taxon>
        <taxon>Verrucomicrobiales</taxon>
        <taxon>Verrucomicrobiaceae</taxon>
        <taxon>Luteolibacter</taxon>
    </lineage>
</organism>
<gene>
    <name evidence="3" type="ORF">JIN84_09505</name>
</gene>
<dbReference type="Proteomes" id="UP000600139">
    <property type="component" value="Unassembled WGS sequence"/>
</dbReference>
<evidence type="ECO:0000256" key="1">
    <source>
        <dbReference type="SAM" id="MobiDB-lite"/>
    </source>
</evidence>
<keyword evidence="2" id="KW-0472">Membrane</keyword>
<feature type="compositionally biased region" description="Polar residues" evidence="1">
    <location>
        <begin position="226"/>
        <end position="236"/>
    </location>
</feature>
<dbReference type="RefSeq" id="WP_200350814.1">
    <property type="nucleotide sequence ID" value="NZ_BAABHZ010000007.1"/>
</dbReference>
<evidence type="ECO:0000256" key="2">
    <source>
        <dbReference type="SAM" id="Phobius"/>
    </source>
</evidence>
<keyword evidence="4" id="KW-1185">Reference proteome</keyword>
<keyword evidence="2" id="KW-0812">Transmembrane</keyword>
<keyword evidence="2" id="KW-1133">Transmembrane helix</keyword>
<dbReference type="EMBL" id="JAENIK010000010">
    <property type="protein sequence ID" value="MBK1815853.1"/>
    <property type="molecule type" value="Genomic_DNA"/>
</dbReference>
<evidence type="ECO:0000313" key="3">
    <source>
        <dbReference type="EMBL" id="MBK1815853.1"/>
    </source>
</evidence>
<feature type="compositionally biased region" description="Basic and acidic residues" evidence="1">
    <location>
        <begin position="210"/>
        <end position="222"/>
    </location>
</feature>
<feature type="region of interest" description="Disordered" evidence="1">
    <location>
        <begin position="210"/>
        <end position="236"/>
    </location>
</feature>
<proteinExistence type="predicted"/>
<reference evidence="3" key="1">
    <citation type="submission" date="2021-01" db="EMBL/GenBank/DDBJ databases">
        <title>Modified the classification status of verrucomicrobia.</title>
        <authorList>
            <person name="Feng X."/>
        </authorList>
    </citation>
    <scope>NUCLEOTIDE SEQUENCE</scope>
    <source>
        <strain evidence="3">JCM 18052</strain>
    </source>
</reference>
<feature type="transmembrane region" description="Helical" evidence="2">
    <location>
        <begin position="98"/>
        <end position="116"/>
    </location>
</feature>